<dbReference type="InterPro" id="IPR000873">
    <property type="entry name" value="AMP-dep_synth/lig_dom"/>
</dbReference>
<dbReference type="Proteomes" id="UP000325933">
    <property type="component" value="Unassembled WGS sequence"/>
</dbReference>
<feature type="domain" description="AMP-dependent synthetase/ligase" evidence="1">
    <location>
        <begin position="19"/>
        <end position="187"/>
    </location>
</feature>
<dbReference type="Gene3D" id="3.40.50.980">
    <property type="match status" value="1"/>
</dbReference>
<accession>A0A5J5HQK6</accession>
<dbReference type="EMBL" id="VYQA01000031">
    <property type="protein sequence ID" value="KAA9024118.1"/>
    <property type="molecule type" value="Genomic_DNA"/>
</dbReference>
<gene>
    <name evidence="2" type="ORF">F4U95_22700</name>
</gene>
<sequence>MPQPNHNAVDFGAQALLALRRFPDRVAFQSETNRFSYSATLDLIGRFQAVLAARGRKNGDIIAILTDNSFESWCVTIAAQGLGCGVTALHPKNAIADHIYQVADAGAKCLIIDALGHSESASALLPALDAEIDILAIGGADFGPDLVALADAAGSTTPLSRARPDDIAMIHYTGGTTGRAKGAVRLQGTARALLQKS</sequence>
<dbReference type="PANTHER" id="PTHR43767:SF7">
    <property type="entry name" value="MEDIUM_LONG-CHAIN-FATTY-ACID--COA LIGASE FADD8"/>
    <property type="match status" value="1"/>
</dbReference>
<evidence type="ECO:0000313" key="2">
    <source>
        <dbReference type="EMBL" id="KAA9024118.1"/>
    </source>
</evidence>
<evidence type="ECO:0000259" key="1">
    <source>
        <dbReference type="Pfam" id="PF00501"/>
    </source>
</evidence>
<organism evidence="2 3">
    <name type="scientific">Sphingobium limneticum</name>
    <dbReference type="NCBI Taxonomy" id="1007511"/>
    <lineage>
        <taxon>Bacteria</taxon>
        <taxon>Pseudomonadati</taxon>
        <taxon>Pseudomonadota</taxon>
        <taxon>Alphaproteobacteria</taxon>
        <taxon>Sphingomonadales</taxon>
        <taxon>Sphingomonadaceae</taxon>
        <taxon>Sphingobium</taxon>
    </lineage>
</organism>
<dbReference type="RefSeq" id="WP_150426879.1">
    <property type="nucleotide sequence ID" value="NZ_VYQA01000031.1"/>
</dbReference>
<comment type="caution">
    <text evidence="2">The sequence shown here is derived from an EMBL/GenBank/DDBJ whole genome shotgun (WGS) entry which is preliminary data.</text>
</comment>
<dbReference type="AlphaFoldDB" id="A0A5J5HQK6"/>
<name>A0A5J5HQK6_9SPHN</name>
<dbReference type="InterPro" id="IPR050237">
    <property type="entry name" value="ATP-dep_AMP-bd_enzyme"/>
</dbReference>
<dbReference type="SUPFAM" id="SSF56801">
    <property type="entry name" value="Acetyl-CoA synthetase-like"/>
    <property type="match status" value="1"/>
</dbReference>
<proteinExistence type="predicted"/>
<dbReference type="Pfam" id="PF00501">
    <property type="entry name" value="AMP-binding"/>
    <property type="match status" value="1"/>
</dbReference>
<dbReference type="InterPro" id="IPR020845">
    <property type="entry name" value="AMP-binding_CS"/>
</dbReference>
<dbReference type="PANTHER" id="PTHR43767">
    <property type="entry name" value="LONG-CHAIN-FATTY-ACID--COA LIGASE"/>
    <property type="match status" value="1"/>
</dbReference>
<dbReference type="PROSITE" id="PS00455">
    <property type="entry name" value="AMP_BINDING"/>
    <property type="match status" value="1"/>
</dbReference>
<evidence type="ECO:0000313" key="3">
    <source>
        <dbReference type="Proteomes" id="UP000325933"/>
    </source>
</evidence>
<reference evidence="2 3" key="1">
    <citation type="submission" date="2019-09" db="EMBL/GenBank/DDBJ databases">
        <authorList>
            <person name="Feng G."/>
        </authorList>
    </citation>
    <scope>NUCLEOTIDE SEQUENCE [LARGE SCALE GENOMIC DNA]</scope>
    <source>
        <strain evidence="2 3">KACC 19283</strain>
    </source>
</reference>
<protein>
    <submittedName>
        <fullName evidence="2">AMP-binding protein</fullName>
    </submittedName>
</protein>